<proteinExistence type="predicted"/>
<organism evidence="1 2">
    <name type="scientific">Mesoterricola silvestris</name>
    <dbReference type="NCBI Taxonomy" id="2927979"/>
    <lineage>
        <taxon>Bacteria</taxon>
        <taxon>Pseudomonadati</taxon>
        <taxon>Acidobacteriota</taxon>
        <taxon>Holophagae</taxon>
        <taxon>Holophagales</taxon>
        <taxon>Holophagaceae</taxon>
        <taxon>Mesoterricola</taxon>
    </lineage>
</organism>
<reference evidence="2" key="1">
    <citation type="journal article" date="2023" name="Int. J. Syst. Evol. Microbiol.">
        <title>Mesoterricola silvestris gen. nov., sp. nov., Mesoterricola sediminis sp. nov., Geothrix oryzae sp. nov., Geothrix edaphica sp. nov., Geothrix rubra sp. nov., and Geothrix limicola sp. nov., six novel members of Acidobacteriota isolated from soils.</title>
        <authorList>
            <person name="Itoh H."/>
            <person name="Sugisawa Y."/>
            <person name="Mise K."/>
            <person name="Xu Z."/>
            <person name="Kuniyasu M."/>
            <person name="Ushijima N."/>
            <person name="Kawano K."/>
            <person name="Kobayashi E."/>
            <person name="Shiratori Y."/>
            <person name="Masuda Y."/>
            <person name="Senoo K."/>
        </authorList>
    </citation>
    <scope>NUCLEOTIDE SEQUENCE [LARGE SCALE GENOMIC DNA]</scope>
    <source>
        <strain evidence="2">W79</strain>
    </source>
</reference>
<evidence type="ECO:0008006" key="3">
    <source>
        <dbReference type="Google" id="ProtNLM"/>
    </source>
</evidence>
<dbReference type="RefSeq" id="WP_316415263.1">
    <property type="nucleotide sequence ID" value="NZ_AP027080.1"/>
</dbReference>
<evidence type="ECO:0000313" key="1">
    <source>
        <dbReference type="EMBL" id="BDU72359.1"/>
    </source>
</evidence>
<dbReference type="Proteomes" id="UP001238179">
    <property type="component" value="Chromosome"/>
</dbReference>
<keyword evidence="2" id="KW-1185">Reference proteome</keyword>
<evidence type="ECO:0000313" key="2">
    <source>
        <dbReference type="Proteomes" id="UP001238179"/>
    </source>
</evidence>
<accession>A0AA48GM43</accession>
<protein>
    <recommendedName>
        <fullName evidence="3">DUF1064 domain-containing protein</fullName>
    </recommendedName>
</protein>
<dbReference type="InterPro" id="IPR009414">
    <property type="entry name" value="DUF1064"/>
</dbReference>
<dbReference type="Pfam" id="PF06356">
    <property type="entry name" value="DUF1064"/>
    <property type="match status" value="1"/>
</dbReference>
<dbReference type="AlphaFoldDB" id="A0AA48GM43"/>
<dbReference type="KEGG" id="msil:METEAL_15330"/>
<dbReference type="EMBL" id="AP027080">
    <property type="protein sequence ID" value="BDU72359.1"/>
    <property type="molecule type" value="Genomic_DNA"/>
</dbReference>
<gene>
    <name evidence="1" type="ORF">METEAL_15330</name>
</gene>
<name>A0AA48GM43_9BACT</name>
<sequence>MNAPSKYKNVRTNGFASKREAKRAFELQLLERAGEITDLKMQVPFEVVPSTPGERPVFYVADFVYLKGGNQVVEDVKGVRTDVYKIKRKLMAHVYGIQIQEVA</sequence>